<dbReference type="SUPFAM" id="SSF52402">
    <property type="entry name" value="Adenine nucleotide alpha hydrolases-like"/>
    <property type="match status" value="1"/>
</dbReference>
<dbReference type="Proteomes" id="UP000540506">
    <property type="component" value="Unassembled WGS sequence"/>
</dbReference>
<dbReference type="RefSeq" id="WP_184944259.1">
    <property type="nucleotide sequence ID" value="NZ_JACHJV010000002.1"/>
</dbReference>
<evidence type="ECO:0000256" key="1">
    <source>
        <dbReference type="ARBA" id="ARBA00008791"/>
    </source>
</evidence>
<feature type="region of interest" description="Disordered" evidence="2">
    <location>
        <begin position="159"/>
        <end position="184"/>
    </location>
</feature>
<dbReference type="InterPro" id="IPR006015">
    <property type="entry name" value="Universal_stress_UspA"/>
</dbReference>
<dbReference type="Gene3D" id="3.40.50.620">
    <property type="entry name" value="HUPs"/>
    <property type="match status" value="1"/>
</dbReference>
<accession>A0A7W7VYN2</accession>
<evidence type="ECO:0000313" key="5">
    <source>
        <dbReference type="Proteomes" id="UP000540506"/>
    </source>
</evidence>
<comment type="caution">
    <text evidence="4">The sequence shown here is derived from an EMBL/GenBank/DDBJ whole genome shotgun (WGS) entry which is preliminary data.</text>
</comment>
<protein>
    <submittedName>
        <fullName evidence="4">Nucleotide-binding universal stress UspA family protein</fullName>
    </submittedName>
</protein>
<dbReference type="PANTHER" id="PTHR46553">
    <property type="entry name" value="ADENINE NUCLEOTIDE ALPHA HYDROLASES-LIKE SUPERFAMILY PROTEIN"/>
    <property type="match status" value="1"/>
</dbReference>
<feature type="domain" description="UspA" evidence="3">
    <location>
        <begin position="6"/>
        <end position="156"/>
    </location>
</feature>
<dbReference type="PANTHER" id="PTHR46553:SF3">
    <property type="entry name" value="ADENINE NUCLEOTIDE ALPHA HYDROLASES-LIKE SUPERFAMILY PROTEIN"/>
    <property type="match status" value="1"/>
</dbReference>
<dbReference type="InterPro" id="IPR014729">
    <property type="entry name" value="Rossmann-like_a/b/a_fold"/>
</dbReference>
<gene>
    <name evidence="4" type="ORF">FHR34_006771</name>
</gene>
<dbReference type="PRINTS" id="PR01438">
    <property type="entry name" value="UNVRSLSTRESS"/>
</dbReference>
<dbReference type="InterPro" id="IPR006016">
    <property type="entry name" value="UspA"/>
</dbReference>
<reference evidence="4 5" key="1">
    <citation type="submission" date="2020-08" db="EMBL/GenBank/DDBJ databases">
        <title>Sequencing the genomes of 1000 actinobacteria strains.</title>
        <authorList>
            <person name="Klenk H.-P."/>
        </authorList>
    </citation>
    <scope>NUCLEOTIDE SEQUENCE [LARGE SCALE GENOMIC DNA]</scope>
    <source>
        <strain evidence="4 5">DSM 41654</strain>
    </source>
</reference>
<dbReference type="AlphaFoldDB" id="A0A7W7VYN2"/>
<name>A0A7W7VYN2_KITKI</name>
<comment type="similarity">
    <text evidence="1">Belongs to the universal stress protein A family.</text>
</comment>
<proteinExistence type="inferred from homology"/>
<dbReference type="Pfam" id="PF00582">
    <property type="entry name" value="Usp"/>
    <property type="match status" value="1"/>
</dbReference>
<evidence type="ECO:0000259" key="3">
    <source>
        <dbReference type="Pfam" id="PF00582"/>
    </source>
</evidence>
<sequence length="184" mass="19695">MSVLVKRVVVGVDGSEGSLAALKQAAYEAIRHRAELCPVLAWELPGGEVLASSQPTPFPAFKDVCHRAEQEAEGRLAAACEAVLTEIPEIPDSLDSLDVHPRVLRAQPGPALVACSQRSTDLLVVGVGGHGRVYRLRHRSARRHCLKHAHCPVLVVSRTPHSTPAPDSPGAASVRELPLPTKLR</sequence>
<evidence type="ECO:0000313" key="4">
    <source>
        <dbReference type="EMBL" id="MBB4927676.1"/>
    </source>
</evidence>
<dbReference type="EMBL" id="JACHJV010000002">
    <property type="protein sequence ID" value="MBB4927676.1"/>
    <property type="molecule type" value="Genomic_DNA"/>
</dbReference>
<keyword evidence="5" id="KW-1185">Reference proteome</keyword>
<evidence type="ECO:0000256" key="2">
    <source>
        <dbReference type="SAM" id="MobiDB-lite"/>
    </source>
</evidence>
<organism evidence="4 5">
    <name type="scientific">Kitasatospora kifunensis</name>
    <name type="common">Streptomyces kifunensis</name>
    <dbReference type="NCBI Taxonomy" id="58351"/>
    <lineage>
        <taxon>Bacteria</taxon>
        <taxon>Bacillati</taxon>
        <taxon>Actinomycetota</taxon>
        <taxon>Actinomycetes</taxon>
        <taxon>Kitasatosporales</taxon>
        <taxon>Streptomycetaceae</taxon>
        <taxon>Kitasatospora</taxon>
    </lineage>
</organism>